<evidence type="ECO:0000313" key="1">
    <source>
        <dbReference type="EMBL" id="KAE8355567.1"/>
    </source>
</evidence>
<reference evidence="2" key="1">
    <citation type="submission" date="2019-04" db="EMBL/GenBank/DDBJ databases">
        <title>Friends and foes A comparative genomics studyof 23 Aspergillus species from section Flavi.</title>
        <authorList>
            <consortium name="DOE Joint Genome Institute"/>
            <person name="Kjaerbolling I."/>
            <person name="Vesth T."/>
            <person name="Frisvad J.C."/>
            <person name="Nybo J.L."/>
            <person name="Theobald S."/>
            <person name="Kildgaard S."/>
            <person name="Isbrandt T."/>
            <person name="Kuo A."/>
            <person name="Sato A."/>
            <person name="Lyhne E.K."/>
            <person name="Kogle M.E."/>
            <person name="Wiebenga A."/>
            <person name="Kun R.S."/>
            <person name="Lubbers R.J."/>
            <person name="Makela M.R."/>
            <person name="Barry K."/>
            <person name="Chovatia M."/>
            <person name="Clum A."/>
            <person name="Daum C."/>
            <person name="Haridas S."/>
            <person name="He G."/>
            <person name="LaButti K."/>
            <person name="Lipzen A."/>
            <person name="Mondo S."/>
            <person name="Riley R."/>
            <person name="Salamov A."/>
            <person name="Simmons B.A."/>
            <person name="Magnuson J.K."/>
            <person name="Henrissat B."/>
            <person name="Mortensen U.H."/>
            <person name="Larsen T.O."/>
            <person name="Devries R.P."/>
            <person name="Grigoriev I.V."/>
            <person name="Machida M."/>
            <person name="Baker S.E."/>
            <person name="Andersen M.R."/>
        </authorList>
    </citation>
    <scope>NUCLEOTIDE SEQUENCE [LARGE SCALE GENOMIC DNA]</scope>
    <source>
        <strain evidence="2">CBS 553.77</strain>
    </source>
</reference>
<dbReference type="Proteomes" id="UP000327118">
    <property type="component" value="Unassembled WGS sequence"/>
</dbReference>
<keyword evidence="2" id="KW-1185">Reference proteome</keyword>
<organism evidence="1 2">
    <name type="scientific">Aspergillus coremiiformis</name>
    <dbReference type="NCBI Taxonomy" id="138285"/>
    <lineage>
        <taxon>Eukaryota</taxon>
        <taxon>Fungi</taxon>
        <taxon>Dikarya</taxon>
        <taxon>Ascomycota</taxon>
        <taxon>Pezizomycotina</taxon>
        <taxon>Eurotiomycetes</taxon>
        <taxon>Eurotiomycetidae</taxon>
        <taxon>Eurotiales</taxon>
        <taxon>Aspergillaceae</taxon>
        <taxon>Aspergillus</taxon>
        <taxon>Aspergillus subgen. Circumdati</taxon>
    </lineage>
</organism>
<accession>A0A5N6ZD60</accession>
<gene>
    <name evidence="1" type="ORF">BDV28DRAFT_34710</name>
</gene>
<name>A0A5N6ZD60_9EURO</name>
<protein>
    <submittedName>
        <fullName evidence="1">Uncharacterized protein</fullName>
    </submittedName>
</protein>
<dbReference type="AlphaFoldDB" id="A0A5N6ZD60"/>
<dbReference type="EMBL" id="ML739050">
    <property type="protein sequence ID" value="KAE8355567.1"/>
    <property type="molecule type" value="Genomic_DNA"/>
</dbReference>
<evidence type="ECO:0000313" key="2">
    <source>
        <dbReference type="Proteomes" id="UP000327118"/>
    </source>
</evidence>
<proteinExistence type="predicted"/>
<sequence length="86" mass="9997">MLARHDNLFVCTEYCTVIFHSGGLANLNHLLSTSNKPRPITMPSRERYRHSERYTGCILQVELFIFNLKRQASIIHLQSMVHRARG</sequence>